<dbReference type="Gene3D" id="3.30.465.10">
    <property type="match status" value="1"/>
</dbReference>
<dbReference type="GO" id="GO:0016491">
    <property type="term" value="F:oxidoreductase activity"/>
    <property type="evidence" value="ECO:0007669"/>
    <property type="project" value="UniProtKB-KW"/>
</dbReference>
<dbReference type="AlphaFoldDB" id="K6V585"/>
<dbReference type="Gene3D" id="1.10.45.10">
    <property type="entry name" value="Vanillyl-alcohol Oxidase, Chain A, domain 4"/>
    <property type="match status" value="1"/>
</dbReference>
<feature type="domain" description="FAD-binding PCMH-type" evidence="6">
    <location>
        <begin position="31"/>
        <end position="210"/>
    </location>
</feature>
<dbReference type="InterPro" id="IPR004113">
    <property type="entry name" value="FAD-bd_oxidored_4_C"/>
</dbReference>
<dbReference type="PROSITE" id="PS51387">
    <property type="entry name" value="FAD_PCMH"/>
    <property type="match status" value="1"/>
</dbReference>
<sequence>MIAASLASLPGLVFDPVLKATYGVDASFGAVAPTDFEVVRASDVQDVVEAVRYADAHHLALVPQGARTALTDAASAVEGCLVLNTEGLNTIEEIDEVEGIAVVGAGVVTGRLRQAVAEKGLFYPPDPGSVDTCTLGGNVAMNAGGMCCVKYGVTADYVRGLEVVLPDGQILRTGRRTAKGVTGLDMTGLFVGSEGTLGVVTRVVTKLVPAPDPALTVLGTFDSLEAASRAIVALRSISSRPSMLEFLDGPSIATIQALQDFGFPRGCAAALLVQSDRPGHAGEDVAEYARIMRAHDATSTQTATDLQESERLLAGRRSLNTAQCAYGPHLIEDMCVPVRRLPDLVRAGEQISLRHGLQIMMAGHGGDGNLHPAIFFDPSDAEQSGRAWQAFDDLIEAALALGGTLAGEHGVGSLKAPWLRREIGDLSYGLQQQMKSLFDPKGIMNPGRVYETRPHRRGN</sequence>
<dbReference type="STRING" id="100225.SAMN05421595_1201"/>
<accession>K6V585</accession>
<name>K6V585_9MICO</name>
<dbReference type="PANTHER" id="PTHR42934:SF2">
    <property type="entry name" value="GLYCOLATE OXIDASE SUBUNIT GLCD"/>
    <property type="match status" value="1"/>
</dbReference>
<dbReference type="Pfam" id="PF02913">
    <property type="entry name" value="FAD-oxidase_C"/>
    <property type="match status" value="1"/>
</dbReference>
<dbReference type="InterPro" id="IPR036318">
    <property type="entry name" value="FAD-bd_PCMH-like_sf"/>
</dbReference>
<dbReference type="FunFam" id="3.30.70.2740:FF:000001">
    <property type="entry name" value="D-lactate dehydrogenase mitochondrial"/>
    <property type="match status" value="1"/>
</dbReference>
<dbReference type="InterPro" id="IPR051914">
    <property type="entry name" value="FAD-linked_OxidoTrans_Type4"/>
</dbReference>
<evidence type="ECO:0000256" key="1">
    <source>
        <dbReference type="ARBA" id="ARBA00001974"/>
    </source>
</evidence>
<dbReference type="InterPro" id="IPR016171">
    <property type="entry name" value="Vanillyl_alc_oxidase_C-sub2"/>
</dbReference>
<keyword evidence="3" id="KW-0285">Flavoprotein</keyword>
<organism evidence="7 8">
    <name type="scientific">Austwickia chelonae NBRC 105200</name>
    <dbReference type="NCBI Taxonomy" id="1184607"/>
    <lineage>
        <taxon>Bacteria</taxon>
        <taxon>Bacillati</taxon>
        <taxon>Actinomycetota</taxon>
        <taxon>Actinomycetes</taxon>
        <taxon>Micrococcales</taxon>
        <taxon>Dermatophilaceae</taxon>
        <taxon>Austwickia</taxon>
    </lineage>
</organism>
<dbReference type="InterPro" id="IPR016164">
    <property type="entry name" value="FAD-linked_Oxase-like_C"/>
</dbReference>
<comment type="similarity">
    <text evidence="2">Belongs to the FAD-binding oxidoreductase/transferase type 4 family.</text>
</comment>
<proteinExistence type="inferred from homology"/>
<dbReference type="Gene3D" id="3.30.70.2740">
    <property type="match status" value="1"/>
</dbReference>
<protein>
    <submittedName>
        <fullName evidence="7">Putative FAD-linked oxidase</fullName>
    </submittedName>
</protein>
<keyword evidence="4" id="KW-0274">FAD</keyword>
<comment type="cofactor">
    <cofactor evidence="1">
        <name>FAD</name>
        <dbReference type="ChEBI" id="CHEBI:57692"/>
    </cofactor>
</comment>
<gene>
    <name evidence="7" type="ORF">AUCHE_05_02820</name>
</gene>
<dbReference type="Proteomes" id="UP000008495">
    <property type="component" value="Unassembled WGS sequence"/>
</dbReference>
<dbReference type="InterPro" id="IPR006094">
    <property type="entry name" value="Oxid_FAD_bind_N"/>
</dbReference>
<dbReference type="GO" id="GO:0071949">
    <property type="term" value="F:FAD binding"/>
    <property type="evidence" value="ECO:0007669"/>
    <property type="project" value="InterPro"/>
</dbReference>
<comment type="caution">
    <text evidence="7">The sequence shown here is derived from an EMBL/GenBank/DDBJ whole genome shotgun (WGS) entry which is preliminary data.</text>
</comment>
<evidence type="ECO:0000256" key="4">
    <source>
        <dbReference type="ARBA" id="ARBA00022827"/>
    </source>
</evidence>
<dbReference type="PANTHER" id="PTHR42934">
    <property type="entry name" value="GLYCOLATE OXIDASE SUBUNIT GLCD"/>
    <property type="match status" value="1"/>
</dbReference>
<evidence type="ECO:0000313" key="8">
    <source>
        <dbReference type="Proteomes" id="UP000008495"/>
    </source>
</evidence>
<reference evidence="7 8" key="1">
    <citation type="submission" date="2012-08" db="EMBL/GenBank/DDBJ databases">
        <title>Whole genome shotgun sequence of Austwickia chelonae NBRC 105200.</title>
        <authorList>
            <person name="Yoshida I."/>
            <person name="Hosoyama A."/>
            <person name="Tsuchikane K."/>
            <person name="Katsumata H."/>
            <person name="Ando Y."/>
            <person name="Ohji S."/>
            <person name="Hamada M."/>
            <person name="Tamura T."/>
            <person name="Yamazoe A."/>
            <person name="Yamazaki S."/>
            <person name="Fujita N."/>
        </authorList>
    </citation>
    <scope>NUCLEOTIDE SEQUENCE [LARGE SCALE GENOMIC DNA]</scope>
    <source>
        <strain evidence="7 8">NBRC 105200</strain>
    </source>
</reference>
<keyword evidence="8" id="KW-1185">Reference proteome</keyword>
<dbReference type="eggNOG" id="COG0277">
    <property type="taxonomic scope" value="Bacteria"/>
</dbReference>
<dbReference type="Pfam" id="PF01565">
    <property type="entry name" value="FAD_binding_4"/>
    <property type="match status" value="1"/>
</dbReference>
<dbReference type="OrthoDB" id="9811557at2"/>
<evidence type="ECO:0000313" key="7">
    <source>
        <dbReference type="EMBL" id="GAB77373.1"/>
    </source>
</evidence>
<dbReference type="SUPFAM" id="SSF56176">
    <property type="entry name" value="FAD-binding/transporter-associated domain-like"/>
    <property type="match status" value="1"/>
</dbReference>
<dbReference type="InterPro" id="IPR016166">
    <property type="entry name" value="FAD-bd_PCMH"/>
</dbReference>
<keyword evidence="5" id="KW-0560">Oxidoreductase</keyword>
<evidence type="ECO:0000259" key="6">
    <source>
        <dbReference type="PROSITE" id="PS51387"/>
    </source>
</evidence>
<dbReference type="FunFam" id="1.10.45.10:FF:000001">
    <property type="entry name" value="D-lactate dehydrogenase mitochondrial"/>
    <property type="match status" value="1"/>
</dbReference>
<dbReference type="InterPro" id="IPR016169">
    <property type="entry name" value="FAD-bd_PCMH_sub2"/>
</dbReference>
<evidence type="ECO:0000256" key="3">
    <source>
        <dbReference type="ARBA" id="ARBA00022630"/>
    </source>
</evidence>
<evidence type="ECO:0000256" key="2">
    <source>
        <dbReference type="ARBA" id="ARBA00008000"/>
    </source>
</evidence>
<evidence type="ECO:0000256" key="5">
    <source>
        <dbReference type="ARBA" id="ARBA00023002"/>
    </source>
</evidence>
<dbReference type="EMBL" id="BAGZ01000005">
    <property type="protein sequence ID" value="GAB77373.1"/>
    <property type="molecule type" value="Genomic_DNA"/>
</dbReference>
<dbReference type="SUPFAM" id="SSF55103">
    <property type="entry name" value="FAD-linked oxidases, C-terminal domain"/>
    <property type="match status" value="1"/>
</dbReference>
<dbReference type="RefSeq" id="WP_006502125.1">
    <property type="nucleotide sequence ID" value="NZ_BAGZ01000005.1"/>
</dbReference>